<reference evidence="1" key="1">
    <citation type="submission" date="2022-01" db="EMBL/GenBank/DDBJ databases">
        <authorList>
            <person name="Criscuolo A."/>
        </authorList>
    </citation>
    <scope>NUCLEOTIDE SEQUENCE</scope>
    <source>
        <strain evidence="1">CIP111893</strain>
    </source>
</reference>
<sequence>MKKINYCCKNFKNGSKSVYKSLKSKFPDVKQKKKDCLGNCRLCSKQCIVRIGKSEILVAPSAKILYKELKKRIG</sequence>
<comment type="caution">
    <text evidence="1">The sequence shown here is derived from an EMBL/GenBank/DDBJ whole genome shotgun (WGS) entry which is preliminary data.</text>
</comment>
<dbReference type="Pfam" id="PF07293">
    <property type="entry name" value="DUF1450"/>
    <property type="match status" value="1"/>
</dbReference>
<name>A0ABN8G4K4_9BACL</name>
<dbReference type="RefSeq" id="WP_236338781.1">
    <property type="nucleotide sequence ID" value="NZ_CAKMMF010000002.1"/>
</dbReference>
<dbReference type="InterPro" id="IPR009910">
    <property type="entry name" value="DUF1450"/>
</dbReference>
<gene>
    <name evidence="1" type="ORF">PAECIP111893_00530</name>
</gene>
<organism evidence="1 2">
    <name type="scientific">Paenibacillus plantiphilus</name>
    <dbReference type="NCBI Taxonomy" id="2905650"/>
    <lineage>
        <taxon>Bacteria</taxon>
        <taxon>Bacillati</taxon>
        <taxon>Bacillota</taxon>
        <taxon>Bacilli</taxon>
        <taxon>Bacillales</taxon>
        <taxon>Paenibacillaceae</taxon>
        <taxon>Paenibacillus</taxon>
    </lineage>
</organism>
<evidence type="ECO:0000313" key="1">
    <source>
        <dbReference type="EMBL" id="CAH1193694.1"/>
    </source>
</evidence>
<evidence type="ECO:0000313" key="2">
    <source>
        <dbReference type="Proteomes" id="UP000838686"/>
    </source>
</evidence>
<accession>A0ABN8G4K4</accession>
<protein>
    <recommendedName>
        <fullName evidence="3">DUF1450 domain-containing protein</fullName>
    </recommendedName>
</protein>
<dbReference type="EMBL" id="CAKMMF010000002">
    <property type="protein sequence ID" value="CAH1193694.1"/>
    <property type="molecule type" value="Genomic_DNA"/>
</dbReference>
<evidence type="ECO:0008006" key="3">
    <source>
        <dbReference type="Google" id="ProtNLM"/>
    </source>
</evidence>
<dbReference type="Proteomes" id="UP000838686">
    <property type="component" value="Unassembled WGS sequence"/>
</dbReference>
<proteinExistence type="predicted"/>
<keyword evidence="2" id="KW-1185">Reference proteome</keyword>